<comment type="subcellular location">
    <subcellularLocation>
        <location evidence="1">Membrane</location>
        <topology evidence="1">Single-pass membrane protein</topology>
    </subcellularLocation>
    <subcellularLocation>
        <location evidence="2">Plastid</location>
        <location evidence="2">Chloroplast</location>
    </subcellularLocation>
</comment>
<evidence type="ECO:0000256" key="12">
    <source>
        <dbReference type="ARBA" id="ARBA00022833"/>
    </source>
</evidence>
<dbReference type="OMA" id="RNQIHQR"/>
<evidence type="ECO:0000256" key="11">
    <source>
        <dbReference type="ARBA" id="ARBA00022786"/>
    </source>
</evidence>
<evidence type="ECO:0000256" key="4">
    <source>
        <dbReference type="ARBA" id="ARBA00006975"/>
    </source>
</evidence>
<dbReference type="InterPro" id="IPR037124">
    <property type="entry name" value="Chaperonin_GroES_sf"/>
</dbReference>
<dbReference type="Gene3D" id="3.30.40.10">
    <property type="entry name" value="Zinc/RING finger domain, C3HC4 (zinc finger)"/>
    <property type="match status" value="1"/>
</dbReference>
<keyword evidence="6" id="KW-0934">Plastid</keyword>
<evidence type="ECO:0000256" key="13">
    <source>
        <dbReference type="ARBA" id="ARBA00022946"/>
    </source>
</evidence>
<keyword evidence="24" id="KW-1185">Reference proteome</keyword>
<keyword evidence="14 21" id="KW-1133">Transmembrane helix</keyword>
<evidence type="ECO:0000313" key="24">
    <source>
        <dbReference type="Proteomes" id="UP000655225"/>
    </source>
</evidence>
<dbReference type="PROSITE" id="PS50089">
    <property type="entry name" value="ZF_RING_2"/>
    <property type="match status" value="1"/>
</dbReference>
<evidence type="ECO:0000256" key="20">
    <source>
        <dbReference type="SAM" id="MobiDB-lite"/>
    </source>
</evidence>
<dbReference type="GO" id="GO:0005524">
    <property type="term" value="F:ATP binding"/>
    <property type="evidence" value="ECO:0007669"/>
    <property type="project" value="InterPro"/>
</dbReference>
<dbReference type="OrthoDB" id="8062037at2759"/>
<dbReference type="SMART" id="SM00883">
    <property type="entry name" value="Cpn10"/>
    <property type="match status" value="1"/>
</dbReference>
<proteinExistence type="inferred from homology"/>
<evidence type="ECO:0000256" key="21">
    <source>
        <dbReference type="SAM" id="Phobius"/>
    </source>
</evidence>
<dbReference type="FunFam" id="2.30.33.40:FF:000008">
    <property type="entry name" value="10 kDa chaperonin"/>
    <property type="match status" value="1"/>
</dbReference>
<keyword evidence="10 19" id="KW-0863">Zinc-finger</keyword>
<keyword evidence="5" id="KW-0150">Chloroplast</keyword>
<reference evidence="23 24" key="1">
    <citation type="submission" date="2020-04" db="EMBL/GenBank/DDBJ databases">
        <title>Plant Genome Project.</title>
        <authorList>
            <person name="Zhang R.-G."/>
        </authorList>
    </citation>
    <scope>NUCLEOTIDE SEQUENCE [LARGE SCALE GENOMIC DNA]</scope>
    <source>
        <strain evidence="23">YNK0</strain>
        <tissue evidence="23">Leaf</tissue>
    </source>
</reference>
<evidence type="ECO:0000256" key="9">
    <source>
        <dbReference type="ARBA" id="ARBA00022723"/>
    </source>
</evidence>
<feature type="domain" description="RING-type" evidence="22">
    <location>
        <begin position="118"/>
        <end position="160"/>
    </location>
</feature>
<dbReference type="InterPro" id="IPR020818">
    <property type="entry name" value="Chaperonin_GroES"/>
</dbReference>
<evidence type="ECO:0000256" key="2">
    <source>
        <dbReference type="ARBA" id="ARBA00004229"/>
    </source>
</evidence>
<dbReference type="GO" id="GO:0016740">
    <property type="term" value="F:transferase activity"/>
    <property type="evidence" value="ECO:0007669"/>
    <property type="project" value="UniProtKB-KW"/>
</dbReference>
<feature type="region of interest" description="Disordered" evidence="20">
    <location>
        <begin position="229"/>
        <end position="264"/>
    </location>
</feature>
<evidence type="ECO:0000256" key="5">
    <source>
        <dbReference type="ARBA" id="ARBA00022528"/>
    </source>
</evidence>
<evidence type="ECO:0000256" key="18">
    <source>
        <dbReference type="ARBA" id="ARBA00055769"/>
    </source>
</evidence>
<dbReference type="GO" id="GO:0044183">
    <property type="term" value="F:protein folding chaperone"/>
    <property type="evidence" value="ECO:0007669"/>
    <property type="project" value="InterPro"/>
</dbReference>
<comment type="pathway">
    <text evidence="3">Protein modification; protein ubiquitination.</text>
</comment>
<accession>A0A834ZRZ4</accession>
<evidence type="ECO:0000256" key="8">
    <source>
        <dbReference type="ARBA" id="ARBA00022692"/>
    </source>
</evidence>
<sequence>MPRRLDVFSLPPPPSPLMKPLAEAHENGSVSGSSSSSKDMNHTLLMIALILLLVLIVSVFLHLLLRYLNRYCRSSSDNYVETVSSRRVSPEDQTLFDSLPLFSFNSVTGPHTSSIADCAVCLSKFDPHDQLRLLPVCCHAFHAQCIDKWLTLNYTCPLCRSTILVGESDGSLKLPTSSVAGDSFRVEIGSVSHRRQASDSGEFRRSYSMGSFDYVVDEQFEVVVGPTHQRGVSDCSLSGKEKDVEPSPENLTAPEPPGSEVSGGRGWLKDYVDKLTASDSSSLSSRALSFRFSGRIFAGSSRRSDVGIAGIGFQRNSLRINAVAKKWEPTKVVPQADRVLIRLEELPQKSAGGVLLPNSAVKFERYLMGEILSVGVEVGEVEAGKKVLFSDINAYEVDLGTDARHCFCRASDLLALVE</sequence>
<comment type="similarity">
    <text evidence="4">Belongs to the GroES chaperonin family.</text>
</comment>
<keyword evidence="9" id="KW-0479">Metal-binding</keyword>
<dbReference type="Gene3D" id="2.30.33.40">
    <property type="entry name" value="GroES chaperonin"/>
    <property type="match status" value="1"/>
</dbReference>
<comment type="caution">
    <text evidence="23">The sequence shown here is derived from an EMBL/GenBank/DDBJ whole genome shotgun (WGS) entry which is preliminary data.</text>
</comment>
<dbReference type="GO" id="GO:0016567">
    <property type="term" value="P:protein ubiquitination"/>
    <property type="evidence" value="ECO:0007669"/>
    <property type="project" value="TreeGrafter"/>
</dbReference>
<keyword evidence="8 21" id="KW-0812">Transmembrane</keyword>
<dbReference type="GO" id="GO:0008270">
    <property type="term" value="F:zinc ion binding"/>
    <property type="evidence" value="ECO:0007669"/>
    <property type="project" value="UniProtKB-KW"/>
</dbReference>
<dbReference type="PANTHER" id="PTHR45768:SF16">
    <property type="entry name" value="E3 UBIQUITIN-PROTEIN LIGASE ATL4"/>
    <property type="match status" value="1"/>
</dbReference>
<name>A0A834ZRZ4_TETSI</name>
<evidence type="ECO:0000313" key="23">
    <source>
        <dbReference type="EMBL" id="KAF8412505.1"/>
    </source>
</evidence>
<dbReference type="GO" id="GO:0016020">
    <property type="term" value="C:membrane"/>
    <property type="evidence" value="ECO:0007669"/>
    <property type="project" value="UniProtKB-SubCell"/>
</dbReference>
<evidence type="ECO:0000256" key="6">
    <source>
        <dbReference type="ARBA" id="ARBA00022640"/>
    </source>
</evidence>
<keyword evidence="11" id="KW-0833">Ubl conjugation pathway</keyword>
<evidence type="ECO:0000256" key="15">
    <source>
        <dbReference type="ARBA" id="ARBA00023136"/>
    </source>
</evidence>
<gene>
    <name evidence="23" type="ORF">HHK36_000472</name>
</gene>
<evidence type="ECO:0000256" key="14">
    <source>
        <dbReference type="ARBA" id="ARBA00022989"/>
    </source>
</evidence>
<protein>
    <recommendedName>
        <fullName evidence="22">RING-type domain-containing protein</fullName>
    </recommendedName>
</protein>
<evidence type="ECO:0000256" key="16">
    <source>
        <dbReference type="ARBA" id="ARBA00023186"/>
    </source>
</evidence>
<dbReference type="CDD" id="cd00320">
    <property type="entry name" value="cpn10"/>
    <property type="match status" value="1"/>
</dbReference>
<dbReference type="PANTHER" id="PTHR45768">
    <property type="entry name" value="E3 UBIQUITIN-PROTEIN LIGASE RNF13-LIKE"/>
    <property type="match status" value="1"/>
</dbReference>
<comment type="function">
    <text evidence="18">Functions as a co-chaperone for protein folding in chloroplasts.</text>
</comment>
<dbReference type="Pfam" id="PF13639">
    <property type="entry name" value="zf-RING_2"/>
    <property type="match status" value="1"/>
</dbReference>
<dbReference type="Pfam" id="PF00166">
    <property type="entry name" value="Cpn10"/>
    <property type="match status" value="1"/>
</dbReference>
<evidence type="ECO:0000256" key="7">
    <source>
        <dbReference type="ARBA" id="ARBA00022679"/>
    </source>
</evidence>
<dbReference type="SUPFAM" id="SSF50129">
    <property type="entry name" value="GroES-like"/>
    <property type="match status" value="1"/>
</dbReference>
<keyword evidence="12" id="KW-0862">Zinc</keyword>
<dbReference type="SMART" id="SM00184">
    <property type="entry name" value="RING"/>
    <property type="match status" value="1"/>
</dbReference>
<comment type="similarity">
    <text evidence="17">Belongs to the RING-type zinc finger family. ATL subfamily.</text>
</comment>
<dbReference type="EMBL" id="JABCRI010000001">
    <property type="protein sequence ID" value="KAF8412505.1"/>
    <property type="molecule type" value="Genomic_DNA"/>
</dbReference>
<dbReference type="InterPro" id="IPR013083">
    <property type="entry name" value="Znf_RING/FYVE/PHD"/>
</dbReference>
<dbReference type="CDD" id="cd16461">
    <property type="entry name" value="RING-H2_EL5-like"/>
    <property type="match status" value="1"/>
</dbReference>
<dbReference type="InterPro" id="IPR001841">
    <property type="entry name" value="Znf_RING"/>
</dbReference>
<keyword evidence="15 21" id="KW-0472">Membrane</keyword>
<evidence type="ECO:0000256" key="10">
    <source>
        <dbReference type="ARBA" id="ARBA00022771"/>
    </source>
</evidence>
<dbReference type="AlphaFoldDB" id="A0A834ZRZ4"/>
<dbReference type="Proteomes" id="UP000655225">
    <property type="component" value="Unassembled WGS sequence"/>
</dbReference>
<feature type="transmembrane region" description="Helical" evidence="21">
    <location>
        <begin position="44"/>
        <end position="65"/>
    </location>
</feature>
<evidence type="ECO:0000259" key="22">
    <source>
        <dbReference type="PROSITE" id="PS50089"/>
    </source>
</evidence>
<dbReference type="GO" id="GO:0009507">
    <property type="term" value="C:chloroplast"/>
    <property type="evidence" value="ECO:0007669"/>
    <property type="project" value="UniProtKB-SubCell"/>
</dbReference>
<dbReference type="SUPFAM" id="SSF57850">
    <property type="entry name" value="RING/U-box"/>
    <property type="match status" value="1"/>
</dbReference>
<evidence type="ECO:0000256" key="19">
    <source>
        <dbReference type="PROSITE-ProRule" id="PRU00175"/>
    </source>
</evidence>
<evidence type="ECO:0000256" key="3">
    <source>
        <dbReference type="ARBA" id="ARBA00004906"/>
    </source>
</evidence>
<keyword evidence="16" id="KW-0143">Chaperone</keyword>
<evidence type="ECO:0000256" key="17">
    <source>
        <dbReference type="ARBA" id="ARBA00024209"/>
    </source>
</evidence>
<dbReference type="InterPro" id="IPR011032">
    <property type="entry name" value="GroES-like_sf"/>
</dbReference>
<feature type="region of interest" description="Disordered" evidence="20">
    <location>
        <begin position="1"/>
        <end position="35"/>
    </location>
</feature>
<keyword evidence="13" id="KW-0809">Transit peptide</keyword>
<organism evidence="23 24">
    <name type="scientific">Tetracentron sinense</name>
    <name type="common">Spur-leaf</name>
    <dbReference type="NCBI Taxonomy" id="13715"/>
    <lineage>
        <taxon>Eukaryota</taxon>
        <taxon>Viridiplantae</taxon>
        <taxon>Streptophyta</taxon>
        <taxon>Embryophyta</taxon>
        <taxon>Tracheophyta</taxon>
        <taxon>Spermatophyta</taxon>
        <taxon>Magnoliopsida</taxon>
        <taxon>Trochodendrales</taxon>
        <taxon>Trochodendraceae</taxon>
        <taxon>Tetracentron</taxon>
    </lineage>
</organism>
<evidence type="ECO:0000256" key="1">
    <source>
        <dbReference type="ARBA" id="ARBA00004167"/>
    </source>
</evidence>
<keyword evidence="7" id="KW-0808">Transferase</keyword>